<feature type="domain" description="RRM" evidence="7">
    <location>
        <begin position="528"/>
        <end position="607"/>
    </location>
</feature>
<dbReference type="GO" id="GO:0016887">
    <property type="term" value="F:ATP hydrolysis activity"/>
    <property type="evidence" value="ECO:0007669"/>
    <property type="project" value="InterPro"/>
</dbReference>
<dbReference type="GO" id="GO:0006260">
    <property type="term" value="P:DNA replication"/>
    <property type="evidence" value="ECO:0007669"/>
    <property type="project" value="UniProtKB-KW"/>
</dbReference>
<dbReference type="InterPro" id="IPR027417">
    <property type="entry name" value="P-loop_NTPase"/>
</dbReference>
<dbReference type="SMART" id="SM00360">
    <property type="entry name" value="RRM"/>
    <property type="match status" value="3"/>
</dbReference>
<dbReference type="AlphaFoldDB" id="A0A7R8D0A1"/>
<keyword evidence="9" id="KW-1185">Reference proteome</keyword>
<feature type="region of interest" description="Disordered" evidence="6">
    <location>
        <begin position="348"/>
        <end position="375"/>
    </location>
</feature>
<dbReference type="Gene3D" id="1.10.8.60">
    <property type="match status" value="1"/>
</dbReference>
<dbReference type="NCBIfam" id="NF001679">
    <property type="entry name" value="PRK00440.1"/>
    <property type="match status" value="1"/>
</dbReference>
<dbReference type="InterPro" id="IPR003959">
    <property type="entry name" value="ATPase_AAA_core"/>
</dbReference>
<dbReference type="Gene3D" id="3.40.50.300">
    <property type="entry name" value="P-loop containing nucleotide triphosphate hydrolases"/>
    <property type="match status" value="1"/>
</dbReference>
<dbReference type="SUPFAM" id="SSF54928">
    <property type="entry name" value="RNA-binding domain, RBD"/>
    <property type="match status" value="2"/>
</dbReference>
<reference evidence="8" key="1">
    <citation type="submission" date="2021-02" db="EMBL/GenBank/DDBJ databases">
        <authorList>
            <person name="Bekaert M."/>
        </authorList>
    </citation>
    <scope>NUCLEOTIDE SEQUENCE</scope>
    <source>
        <strain evidence="8">IoA-00</strain>
    </source>
</reference>
<evidence type="ECO:0000256" key="4">
    <source>
        <dbReference type="ARBA" id="ARBA00022884"/>
    </source>
</evidence>
<dbReference type="FunFam" id="3.30.70.330:FF:000024">
    <property type="entry name" value="Heterogeneous nuclear ribonucleoprotein q isoform"/>
    <property type="match status" value="1"/>
</dbReference>
<evidence type="ECO:0000256" key="3">
    <source>
        <dbReference type="ARBA" id="ARBA00022840"/>
    </source>
</evidence>
<dbReference type="GO" id="GO:0003723">
    <property type="term" value="F:RNA binding"/>
    <property type="evidence" value="ECO:0007669"/>
    <property type="project" value="UniProtKB-UniRule"/>
</dbReference>
<organism evidence="8 9">
    <name type="scientific">Lepeophtheirus salmonis</name>
    <name type="common">Salmon louse</name>
    <name type="synonym">Caligus salmonis</name>
    <dbReference type="NCBI Taxonomy" id="72036"/>
    <lineage>
        <taxon>Eukaryota</taxon>
        <taxon>Metazoa</taxon>
        <taxon>Ecdysozoa</taxon>
        <taxon>Arthropoda</taxon>
        <taxon>Crustacea</taxon>
        <taxon>Multicrustacea</taxon>
        <taxon>Hexanauplia</taxon>
        <taxon>Copepoda</taxon>
        <taxon>Siphonostomatoida</taxon>
        <taxon>Caligidae</taxon>
        <taxon>Lepeophtheirus</taxon>
    </lineage>
</organism>
<dbReference type="GO" id="GO:0003677">
    <property type="term" value="F:DNA binding"/>
    <property type="evidence" value="ECO:0007669"/>
    <property type="project" value="InterPro"/>
</dbReference>
<evidence type="ECO:0000313" key="8">
    <source>
        <dbReference type="EMBL" id="CAF2957221.1"/>
    </source>
</evidence>
<dbReference type="CDD" id="cd12249">
    <property type="entry name" value="RRM1_hnRNPR_like"/>
    <property type="match status" value="1"/>
</dbReference>
<dbReference type="Pfam" id="PF00004">
    <property type="entry name" value="AAA"/>
    <property type="match status" value="1"/>
</dbReference>
<proteinExistence type="predicted"/>
<protein>
    <submittedName>
        <fullName evidence="8">HNRNPR</fullName>
    </submittedName>
</protein>
<evidence type="ECO:0000256" key="2">
    <source>
        <dbReference type="ARBA" id="ARBA00022741"/>
    </source>
</evidence>
<dbReference type="CDD" id="cd12250">
    <property type="entry name" value="RRM2_hnRNPR_like"/>
    <property type="match status" value="1"/>
</dbReference>
<dbReference type="Gene3D" id="1.20.272.10">
    <property type="match status" value="1"/>
</dbReference>
<dbReference type="InterPro" id="IPR013748">
    <property type="entry name" value="Rep_factorC_C"/>
</dbReference>
<dbReference type="CDD" id="cd18140">
    <property type="entry name" value="HLD_clamp_RFC"/>
    <property type="match status" value="1"/>
</dbReference>
<feature type="domain" description="RRM" evidence="7">
    <location>
        <begin position="642"/>
        <end position="724"/>
    </location>
</feature>
<dbReference type="GO" id="GO:0005524">
    <property type="term" value="F:ATP binding"/>
    <property type="evidence" value="ECO:0007669"/>
    <property type="project" value="UniProtKB-KW"/>
</dbReference>
<dbReference type="InterPro" id="IPR008921">
    <property type="entry name" value="DNA_pol3_clamp-load_cplx_C"/>
</dbReference>
<keyword evidence="2" id="KW-0547">Nucleotide-binding</keyword>
<dbReference type="EMBL" id="HG994584">
    <property type="protein sequence ID" value="CAF2957221.1"/>
    <property type="molecule type" value="Genomic_DNA"/>
</dbReference>
<dbReference type="InterPro" id="IPR012677">
    <property type="entry name" value="Nucleotide-bd_a/b_plait_sf"/>
</dbReference>
<evidence type="ECO:0000256" key="1">
    <source>
        <dbReference type="ARBA" id="ARBA00022705"/>
    </source>
</evidence>
<dbReference type="OrthoDB" id="3800936at2759"/>
<dbReference type="FunFam" id="1.10.8.60:FF:000028">
    <property type="entry name" value="Replication factor C subunit 5"/>
    <property type="match status" value="1"/>
</dbReference>
<evidence type="ECO:0000259" key="7">
    <source>
        <dbReference type="PROSITE" id="PS50102"/>
    </source>
</evidence>
<evidence type="ECO:0000256" key="6">
    <source>
        <dbReference type="SAM" id="MobiDB-lite"/>
    </source>
</evidence>
<keyword evidence="4 5" id="KW-0694">RNA-binding</keyword>
<dbReference type="InterPro" id="IPR000504">
    <property type="entry name" value="RRM_dom"/>
</dbReference>
<dbReference type="SUPFAM" id="SSF48019">
    <property type="entry name" value="post-AAA+ oligomerization domain-like"/>
    <property type="match status" value="1"/>
</dbReference>
<feature type="region of interest" description="Disordered" evidence="6">
    <location>
        <begin position="935"/>
        <end position="961"/>
    </location>
</feature>
<dbReference type="Pfam" id="PF00076">
    <property type="entry name" value="RRM_1"/>
    <property type="match status" value="3"/>
</dbReference>
<dbReference type="SMART" id="SM00382">
    <property type="entry name" value="AAA"/>
    <property type="match status" value="1"/>
</dbReference>
<dbReference type="CDD" id="cd00009">
    <property type="entry name" value="AAA"/>
    <property type="match status" value="1"/>
</dbReference>
<gene>
    <name evidence="8" type="ORF">LSAA_10268</name>
</gene>
<dbReference type="Proteomes" id="UP000675881">
    <property type="component" value="Chromosome 5"/>
</dbReference>
<sequence length="976" mass="109561">MVVSTDKPLNLPWVEKYRPKNLSELVSHEDIIGTIRRFVKEKRTPHLLFYGPPGTGKTSAILAAAREIYSEGGMNSAVLELNASDDRGIDVVRGRILNFASTKMVNFSGTNVPFKLIILDEADAMTQDAQNALRRIIEKFTENVRFCLIGNYLSKIIPALQSRCTRFRFAPLQSEQIIPRLRDIVEKESLELTPDGEKALLALAHGDMRRILNILQSCSMAFPVVNEANIYACTGHPLPSDITKALESLLNDKLSESYHKIQNELQTNKGLSLIDILTELHLLVHRLEIPNKVKVYLLIKMADAEHRMLSGAIEWSGVDSLWFPSSPEEVYIVGVRSTNVCCSFSSLDMTEDPSKKDKKDAPAMEGKESDEGNSKELIQVNDINHNIEIEDDSDYEKLIALSLNATVAERLNNIYKTGKLSHSDLDGRALDALKEFAVPGAIAVLNQFQDSNLEHVTNKSAYLCGVMKTIVRSLGLNSLNGCLVKGPDEQKIKEILERTGYTLDVTTGQRKFGGPPPNWDGPVPGNGCEVFCGKIPRDLYEDELIPLFEKCGTIWDLRLMMDPMTGLNRGYAFITFTEKGAAQEAMKKLDSHDMGAGKCLKVNVSEPKTRLFIGNIPKCKDRDEIVQEFGRRIGVTISFNNHRLFIGNIPKHCDRDELIEEFSKHTPNLREVIIYSSPDDKKKNRGFCFLEYESHKAASLAKRRLETGRIKVWSCDIIVDWADPQEEPDEDTMAQVKVLYVRNLTVHVTEERLRETFETFGEVNRVKKIKDYGFVHFEERQHAIKAMEELGGKVLGGAKIEISLAKPPFDKKKKEEMLRKKRTKNDEVYGSIFPSISLIYSSLRAYGCWDVWVWSEWLLGTRRGFFLNSARCGKTLSPIINANWISVIGDYDNNVSKNATGGTGGGWNEANWQQRGCPPMNAWMGASAPNDSWGPGGIRGYHPNNAEEGSSRERAATPGENGAEFTYSMMGFFSNH</sequence>
<dbReference type="FunFam" id="3.40.50.300:FF:000129">
    <property type="entry name" value="Replication factor C subunit 5"/>
    <property type="match status" value="1"/>
</dbReference>
<dbReference type="SUPFAM" id="SSF52540">
    <property type="entry name" value="P-loop containing nucleoside triphosphate hydrolases"/>
    <property type="match status" value="1"/>
</dbReference>
<dbReference type="FunFam" id="3.30.70.330:FF:000023">
    <property type="entry name" value="Heterogeneous nuclear ribonucleoprotein q isoform"/>
    <property type="match status" value="1"/>
</dbReference>
<dbReference type="Pfam" id="PF08542">
    <property type="entry name" value="Rep_fac_C"/>
    <property type="match status" value="1"/>
</dbReference>
<dbReference type="InterPro" id="IPR041337">
    <property type="entry name" value="hnRNP_Q_AcD"/>
</dbReference>
<dbReference type="FunFam" id="3.30.70.330:FF:000213">
    <property type="entry name" value="Uncharacterized protein, isoform R"/>
    <property type="match status" value="1"/>
</dbReference>
<name>A0A7R8D0A1_LEPSM</name>
<feature type="domain" description="RRM" evidence="7">
    <location>
        <begin position="737"/>
        <end position="807"/>
    </location>
</feature>
<keyword evidence="1" id="KW-0235">DNA replication</keyword>
<dbReference type="InterPro" id="IPR047854">
    <property type="entry name" value="RFC_lid"/>
</dbReference>
<evidence type="ECO:0000256" key="5">
    <source>
        <dbReference type="PROSITE-ProRule" id="PRU00176"/>
    </source>
</evidence>
<dbReference type="PROSITE" id="PS50102">
    <property type="entry name" value="RRM"/>
    <property type="match status" value="3"/>
</dbReference>
<dbReference type="InterPro" id="IPR035979">
    <property type="entry name" value="RBD_domain_sf"/>
</dbReference>
<dbReference type="CDD" id="cd12251">
    <property type="entry name" value="RRM3_hnRNPR_like"/>
    <property type="match status" value="1"/>
</dbReference>
<accession>A0A7R8D0A1</accession>
<evidence type="ECO:0000313" key="9">
    <source>
        <dbReference type="Proteomes" id="UP000675881"/>
    </source>
</evidence>
<dbReference type="Gene3D" id="3.30.70.330">
    <property type="match status" value="3"/>
</dbReference>
<feature type="compositionally biased region" description="Basic and acidic residues" evidence="6">
    <location>
        <begin position="352"/>
        <end position="374"/>
    </location>
</feature>
<dbReference type="InterPro" id="IPR003593">
    <property type="entry name" value="AAA+_ATPase"/>
</dbReference>
<keyword evidence="3" id="KW-0067">ATP-binding</keyword>
<dbReference type="Pfam" id="PF18360">
    <property type="entry name" value="hnRNP_Q_AcD"/>
    <property type="match status" value="1"/>
</dbReference>
<dbReference type="PANTHER" id="PTHR21245">
    <property type="entry name" value="HETEROGENEOUS NUCLEAR RIBONUCLEOPROTEIN"/>
    <property type="match status" value="1"/>
</dbReference>